<gene>
    <name evidence="4" type="ORF">J9309_13535</name>
</gene>
<name>A0ABX7XCW5_9FLAO</name>
<feature type="domain" description="Secretion system C-terminal sorting" evidence="3">
    <location>
        <begin position="670"/>
        <end position="741"/>
    </location>
</feature>
<dbReference type="InterPro" id="IPR043504">
    <property type="entry name" value="Peptidase_S1_PA_chymotrypsin"/>
</dbReference>
<dbReference type="InterPro" id="IPR009003">
    <property type="entry name" value="Peptidase_S1_PA"/>
</dbReference>
<evidence type="ECO:0000256" key="2">
    <source>
        <dbReference type="SAM" id="SignalP"/>
    </source>
</evidence>
<organism evidence="4 5">
    <name type="scientific">Faecalibacter bovis</name>
    <dbReference type="NCBI Taxonomy" id="2898187"/>
    <lineage>
        <taxon>Bacteria</taxon>
        <taxon>Pseudomonadati</taxon>
        <taxon>Bacteroidota</taxon>
        <taxon>Flavobacteriia</taxon>
        <taxon>Flavobacteriales</taxon>
        <taxon>Weeksellaceae</taxon>
        <taxon>Faecalibacter</taxon>
    </lineage>
</organism>
<proteinExistence type="predicted"/>
<protein>
    <submittedName>
        <fullName evidence="4">T9SS type A sorting domain-containing protein</fullName>
    </submittedName>
</protein>
<dbReference type="EMBL" id="CP072842">
    <property type="protein sequence ID" value="QTV05766.1"/>
    <property type="molecule type" value="Genomic_DNA"/>
</dbReference>
<dbReference type="RefSeq" id="WP_230476411.1">
    <property type="nucleotide sequence ID" value="NZ_CP072842.1"/>
</dbReference>
<dbReference type="NCBIfam" id="TIGR04183">
    <property type="entry name" value="Por_Secre_tail"/>
    <property type="match status" value="1"/>
</dbReference>
<reference evidence="4 5" key="1">
    <citation type="journal article" date="2021" name="Int. J. Syst. Evol. Microbiol.">
        <title>Faecalibacter bovis sp. nov., isolated from cow faeces.</title>
        <authorList>
            <person name="Li F."/>
            <person name="Zhao W."/>
            <person name="Hong Q."/>
            <person name="Shao Q."/>
            <person name="Song J."/>
            <person name="Yang S."/>
        </authorList>
    </citation>
    <scope>NUCLEOTIDE SEQUENCE [LARGE SCALE GENOMIC DNA]</scope>
    <source>
        <strain evidence="4 5">ZY171143</strain>
    </source>
</reference>
<dbReference type="SUPFAM" id="SSF50494">
    <property type="entry name" value="Trypsin-like serine proteases"/>
    <property type="match status" value="1"/>
</dbReference>
<dbReference type="InterPro" id="IPR026444">
    <property type="entry name" value="Secre_tail"/>
</dbReference>
<feature type="signal peptide" evidence="2">
    <location>
        <begin position="1"/>
        <end position="17"/>
    </location>
</feature>
<evidence type="ECO:0000313" key="5">
    <source>
        <dbReference type="Proteomes" id="UP000672011"/>
    </source>
</evidence>
<dbReference type="Proteomes" id="UP000672011">
    <property type="component" value="Chromosome"/>
</dbReference>
<dbReference type="PANTHER" id="PTHR36234:SF5">
    <property type="entry name" value="LYSYL ENDOPEPTIDASE"/>
    <property type="match status" value="1"/>
</dbReference>
<reference evidence="5" key="2">
    <citation type="submission" date="2021-04" db="EMBL/GenBank/DDBJ databases">
        <title>Taxonomy of Flavobacteriaceae bacterium ZY171143.</title>
        <authorList>
            <person name="Li F."/>
        </authorList>
    </citation>
    <scope>NUCLEOTIDE SEQUENCE [LARGE SCALE GENOMIC DNA]</scope>
    <source>
        <strain evidence="5">ZY171143</strain>
    </source>
</reference>
<dbReference type="Gene3D" id="2.40.10.10">
    <property type="entry name" value="Trypsin-like serine proteases"/>
    <property type="match status" value="2"/>
</dbReference>
<evidence type="ECO:0000256" key="1">
    <source>
        <dbReference type="ARBA" id="ARBA00022729"/>
    </source>
</evidence>
<sequence length="742" mass="82463">MKKLFLPLILFSSLSFAQITEQGEIFSQTHRLNNNIPVIEMPQFDIEALKAEDEINDQKITKPFRFGKNFIVNYSPTTHGKWVNLPNGDRIWRLKITSDHAKTLNFLLKNYRLSKNAKLYLHNEEGQFLGYYTSNENTKEKQVATWPIDGSSITIEFYEPANEAGLSTFEIAEVVHGYRTVNNIQNPIKGLNTSGNCNVDVNCAAGDDWEQQKKSVALILSGTTEWCTGTLVNNTALDGTPYFLTANHCYTSSTPAWTFRFKWISENPDCATSAPSGDGPRIFSLSGAEIKARNAGTDMMLLELTSEIPVDWELVWSGWDRSGNIPNNATGLHHPDGDIMKIAQYYSSPLKKNRSGIAAWEIPAWDLGVTEGGSSGSGLFDHNGRIIGQLYGGYAACSGTSPNNQYDIYGRIDTSWEGGGSPNTRLKDWLDPRNSQEMTTDHFVKELLQNDIKINSITAVADCDGNISPSIEIKNSGTEIIQNYQLKYKFNDETESVISFDTPLNSGQTTTVYLENRTFEAGDHTFQSELLVDGDQNVYNNISTANFSVLETLQTNKVTLNLTTDNYANENAWYLYNSQNQIVQSGENLTNNTTYTIDFENLAEDCYRFVLEDSFGDGICCDYGNGSYALTLPTGEVISSGAEFSDEVVVNFRVSGTLGLSNLTTNEVAIYPNPTDNIINLEVNANLGKYTYEIYSALGQKVKQGSGTGNQKVNLKQYGKGNFVIYIKTENGKTITKKIIVK</sequence>
<keyword evidence="1 2" id="KW-0732">Signal</keyword>
<feature type="chain" id="PRO_5046012776" evidence="2">
    <location>
        <begin position="18"/>
        <end position="742"/>
    </location>
</feature>
<evidence type="ECO:0000313" key="4">
    <source>
        <dbReference type="EMBL" id="QTV05766.1"/>
    </source>
</evidence>
<dbReference type="Pfam" id="PF18962">
    <property type="entry name" value="Por_Secre_tail"/>
    <property type="match status" value="1"/>
</dbReference>
<keyword evidence="5" id="KW-1185">Reference proteome</keyword>
<dbReference type="PANTHER" id="PTHR36234">
    <property type="entry name" value="LYSYL ENDOPEPTIDASE"/>
    <property type="match status" value="1"/>
</dbReference>
<accession>A0ABX7XCW5</accession>
<evidence type="ECO:0000259" key="3">
    <source>
        <dbReference type="Pfam" id="PF18962"/>
    </source>
</evidence>